<protein>
    <submittedName>
        <fullName evidence="2">Uncharacterized protein</fullName>
    </submittedName>
</protein>
<evidence type="ECO:0000313" key="3">
    <source>
        <dbReference type="Proteomes" id="UP000019141"/>
    </source>
</evidence>
<dbReference type="SUPFAM" id="SSF69318">
    <property type="entry name" value="Integrin alpha N-terminal domain"/>
    <property type="match status" value="1"/>
</dbReference>
<dbReference type="Gene3D" id="2.130.10.130">
    <property type="entry name" value="Integrin alpha, N-terminal"/>
    <property type="match status" value="1"/>
</dbReference>
<reference evidence="2 3" key="1">
    <citation type="journal article" date="2014" name="Nature">
        <title>An environmental bacterial taxon with a large and distinct metabolic repertoire.</title>
        <authorList>
            <person name="Wilson M.C."/>
            <person name="Mori T."/>
            <person name="Ruckert C."/>
            <person name="Uria A.R."/>
            <person name="Helf M.J."/>
            <person name="Takada K."/>
            <person name="Gernert C."/>
            <person name="Steffens U.A."/>
            <person name="Heycke N."/>
            <person name="Schmitt S."/>
            <person name="Rinke C."/>
            <person name="Helfrich E.J."/>
            <person name="Brachmann A.O."/>
            <person name="Gurgui C."/>
            <person name="Wakimoto T."/>
            <person name="Kracht M."/>
            <person name="Crusemann M."/>
            <person name="Hentschel U."/>
            <person name="Abe I."/>
            <person name="Matsunaga S."/>
            <person name="Kalinowski J."/>
            <person name="Takeyama H."/>
            <person name="Piel J."/>
        </authorList>
    </citation>
    <scope>NUCLEOTIDE SEQUENCE [LARGE SCALE GENOMIC DNA]</scope>
    <source>
        <strain evidence="3">TSY1</strain>
    </source>
</reference>
<dbReference type="EMBL" id="AZHW01000185">
    <property type="protein sequence ID" value="ETX01969.1"/>
    <property type="molecule type" value="Genomic_DNA"/>
</dbReference>
<dbReference type="Proteomes" id="UP000019141">
    <property type="component" value="Unassembled WGS sequence"/>
</dbReference>
<evidence type="ECO:0000256" key="1">
    <source>
        <dbReference type="ARBA" id="ARBA00022729"/>
    </source>
</evidence>
<accession>W4LV54</accession>
<dbReference type="AlphaFoldDB" id="W4LV54"/>
<keyword evidence="3" id="KW-1185">Reference proteome</keyword>
<dbReference type="InterPro" id="IPR028994">
    <property type="entry name" value="Integrin_alpha_N"/>
</dbReference>
<keyword evidence="1" id="KW-0732">Signal</keyword>
<evidence type="ECO:0000313" key="2">
    <source>
        <dbReference type="EMBL" id="ETX01969.1"/>
    </source>
</evidence>
<dbReference type="HOGENOM" id="CLU_2205214_0_0_7"/>
<organism evidence="2 3">
    <name type="scientific">Entotheonella factor</name>
    <dbReference type="NCBI Taxonomy" id="1429438"/>
    <lineage>
        <taxon>Bacteria</taxon>
        <taxon>Pseudomonadati</taxon>
        <taxon>Nitrospinota/Tectimicrobiota group</taxon>
        <taxon>Candidatus Tectimicrobiota</taxon>
        <taxon>Candidatus Entotheonellia</taxon>
        <taxon>Candidatus Entotheonellales</taxon>
        <taxon>Candidatus Entotheonellaceae</taxon>
        <taxon>Candidatus Entotheonella</taxon>
    </lineage>
</organism>
<sequence>MERSDAGIFYIFYGHHSVWPPRLDLREPIPSDVRMTYVYGAHGHRSSDSGDVLGYSADAADFDGDGKTDLMANEMLGNGLGDAIDTGNLVILSGQDITDSTAPSVSE</sequence>
<comment type="caution">
    <text evidence="2">The sequence shown here is derived from an EMBL/GenBank/DDBJ whole genome shotgun (WGS) entry which is preliminary data.</text>
</comment>
<name>W4LV54_ENTF1</name>
<proteinExistence type="predicted"/>
<dbReference type="Pfam" id="PF01839">
    <property type="entry name" value="FG-GAP"/>
    <property type="match status" value="1"/>
</dbReference>
<gene>
    <name evidence="2" type="ORF">ETSY1_05305</name>
</gene>
<dbReference type="InterPro" id="IPR013517">
    <property type="entry name" value="FG-GAP"/>
</dbReference>